<dbReference type="PANTHER" id="PTHR19308:SF39">
    <property type="entry name" value="PHOSPHATIDYLCHOLINE TRANSFER PROTEIN"/>
    <property type="match status" value="1"/>
</dbReference>
<dbReference type="Proteomes" id="UP001293593">
    <property type="component" value="Unassembled WGS sequence"/>
</dbReference>
<keyword evidence="3" id="KW-1185">Reference proteome</keyword>
<feature type="compositionally biased region" description="Low complexity" evidence="1">
    <location>
        <begin position="7"/>
        <end position="20"/>
    </location>
</feature>
<protein>
    <submittedName>
        <fullName evidence="2">Uncharacterized protein</fullName>
    </submittedName>
</protein>
<evidence type="ECO:0000313" key="3">
    <source>
        <dbReference type="Proteomes" id="UP001293593"/>
    </source>
</evidence>
<organism evidence="2 3">
    <name type="scientific">Acacia crassicarpa</name>
    <name type="common">northern wattle</name>
    <dbReference type="NCBI Taxonomy" id="499986"/>
    <lineage>
        <taxon>Eukaryota</taxon>
        <taxon>Viridiplantae</taxon>
        <taxon>Streptophyta</taxon>
        <taxon>Embryophyta</taxon>
        <taxon>Tracheophyta</taxon>
        <taxon>Spermatophyta</taxon>
        <taxon>Magnoliopsida</taxon>
        <taxon>eudicotyledons</taxon>
        <taxon>Gunneridae</taxon>
        <taxon>Pentapetalae</taxon>
        <taxon>rosids</taxon>
        <taxon>fabids</taxon>
        <taxon>Fabales</taxon>
        <taxon>Fabaceae</taxon>
        <taxon>Caesalpinioideae</taxon>
        <taxon>mimosoid clade</taxon>
        <taxon>Acacieae</taxon>
        <taxon>Acacia</taxon>
    </lineage>
</organism>
<dbReference type="EMBL" id="JAWXYG010000012">
    <property type="protein sequence ID" value="KAK4257670.1"/>
    <property type="molecule type" value="Genomic_DNA"/>
</dbReference>
<reference evidence="2" key="1">
    <citation type="submission" date="2023-10" db="EMBL/GenBank/DDBJ databases">
        <title>Chromosome-level genome of the transformable northern wattle, Acacia crassicarpa.</title>
        <authorList>
            <person name="Massaro I."/>
            <person name="Sinha N.R."/>
            <person name="Poethig S."/>
            <person name="Leichty A.R."/>
        </authorList>
    </citation>
    <scope>NUCLEOTIDE SEQUENCE</scope>
    <source>
        <strain evidence="2">Acra3RX</strain>
        <tissue evidence="2">Leaf</tissue>
    </source>
</reference>
<gene>
    <name evidence="2" type="ORF">QN277_007231</name>
</gene>
<proteinExistence type="predicted"/>
<sequence length="165" mass="19179">MLDSLVPNETNSPSSSSSTSFALIPSLNSLKIKLPSFIPRPFNVRFQEESSFSESSLSQVENNKSLLTEQDLEHLRKLVEEKDGGPAWVQMMDRSTTRMSYKAWRRVLEFPFFCSDREYVIGRRIWESEQSYYCVTKISCFAPHYTDLQMISCSMRIREQSCKFS</sequence>
<accession>A0AAE1IUB2</accession>
<evidence type="ECO:0000313" key="2">
    <source>
        <dbReference type="EMBL" id="KAK4257670.1"/>
    </source>
</evidence>
<feature type="region of interest" description="Disordered" evidence="1">
    <location>
        <begin position="1"/>
        <end position="20"/>
    </location>
</feature>
<comment type="caution">
    <text evidence="2">The sequence shown here is derived from an EMBL/GenBank/DDBJ whole genome shotgun (WGS) entry which is preliminary data.</text>
</comment>
<name>A0AAE1IUB2_9FABA</name>
<dbReference type="InterPro" id="IPR051213">
    <property type="entry name" value="START_lipid_transfer"/>
</dbReference>
<dbReference type="AlphaFoldDB" id="A0AAE1IUB2"/>
<evidence type="ECO:0000256" key="1">
    <source>
        <dbReference type="SAM" id="MobiDB-lite"/>
    </source>
</evidence>
<dbReference type="PANTHER" id="PTHR19308">
    <property type="entry name" value="PHOSPHATIDYLCHOLINE TRANSFER PROTEIN"/>
    <property type="match status" value="1"/>
</dbReference>